<keyword evidence="6" id="KW-0175">Coiled coil</keyword>
<dbReference type="OrthoDB" id="983479at2759"/>
<dbReference type="Proteomes" id="UP000015104">
    <property type="component" value="Unassembled WGS sequence"/>
</dbReference>
<proteinExistence type="predicted"/>
<dbReference type="SMART" id="SM00105">
    <property type="entry name" value="ArfGap"/>
    <property type="match status" value="1"/>
</dbReference>
<feature type="coiled-coil region" evidence="6">
    <location>
        <begin position="244"/>
        <end position="305"/>
    </location>
</feature>
<dbReference type="Pfam" id="PF01412">
    <property type="entry name" value="ArfGap"/>
    <property type="match status" value="1"/>
</dbReference>
<feature type="compositionally biased region" description="Polar residues" evidence="7">
    <location>
        <begin position="171"/>
        <end position="180"/>
    </location>
</feature>
<keyword evidence="1" id="KW-0343">GTPase activation</keyword>
<dbReference type="eggNOG" id="KOG0706">
    <property type="taxonomic scope" value="Eukaryota"/>
</dbReference>
<feature type="region of interest" description="Disordered" evidence="7">
    <location>
        <begin position="220"/>
        <end position="241"/>
    </location>
</feature>
<evidence type="ECO:0000256" key="7">
    <source>
        <dbReference type="SAM" id="MobiDB-lite"/>
    </source>
</evidence>
<feature type="region of interest" description="Disordered" evidence="7">
    <location>
        <begin position="330"/>
        <end position="359"/>
    </location>
</feature>
<dbReference type="InterPro" id="IPR001164">
    <property type="entry name" value="ArfGAP_dom"/>
</dbReference>
<dbReference type="EnsemblMetazoa" id="tetur11g04330.1">
    <property type="protein sequence ID" value="tetur11g04330.1"/>
    <property type="gene ID" value="tetur11g04330"/>
</dbReference>
<reference evidence="10" key="1">
    <citation type="submission" date="2011-08" db="EMBL/GenBank/DDBJ databases">
        <authorList>
            <person name="Rombauts S."/>
        </authorList>
    </citation>
    <scope>NUCLEOTIDE SEQUENCE</scope>
    <source>
        <strain evidence="10">London</strain>
    </source>
</reference>
<dbReference type="Gene3D" id="1.10.220.150">
    <property type="entry name" value="Arf GTPase activating protein"/>
    <property type="match status" value="1"/>
</dbReference>
<keyword evidence="3 5" id="KW-0863">Zinc-finger</keyword>
<evidence type="ECO:0000313" key="9">
    <source>
        <dbReference type="EnsemblMetazoa" id="tetur11g04330.1"/>
    </source>
</evidence>
<dbReference type="InterPro" id="IPR037278">
    <property type="entry name" value="ARFGAP/RecO"/>
</dbReference>
<evidence type="ECO:0000256" key="2">
    <source>
        <dbReference type="ARBA" id="ARBA00022723"/>
    </source>
</evidence>
<feature type="compositionally biased region" description="Basic and acidic residues" evidence="7">
    <location>
        <begin position="152"/>
        <end position="170"/>
    </location>
</feature>
<dbReference type="PRINTS" id="PR00405">
    <property type="entry name" value="REVINTRACTNG"/>
</dbReference>
<dbReference type="CDD" id="cd08959">
    <property type="entry name" value="ArfGap_ArfGap1_like"/>
    <property type="match status" value="1"/>
</dbReference>
<dbReference type="FunFam" id="1.10.220.150:FF:000004">
    <property type="entry name" value="Putative ADP-ribosylation factor GTPase-activating protein 2"/>
    <property type="match status" value="1"/>
</dbReference>
<evidence type="ECO:0000256" key="4">
    <source>
        <dbReference type="ARBA" id="ARBA00022833"/>
    </source>
</evidence>
<name>T1KHG6_TETUR</name>
<dbReference type="PANTHER" id="PTHR45686:SF4">
    <property type="entry name" value="ADP-RIBOSYLATION FACTOR GTPASE ACTIVATING PROTEIN 3, ISOFORM H"/>
    <property type="match status" value="1"/>
</dbReference>
<feature type="compositionally biased region" description="Acidic residues" evidence="7">
    <location>
        <begin position="419"/>
        <end position="431"/>
    </location>
</feature>
<protein>
    <recommendedName>
        <fullName evidence="8">Arf-GAP domain-containing protein</fullName>
    </recommendedName>
</protein>
<gene>
    <name evidence="9" type="primary">107364118</name>
</gene>
<feature type="compositionally biased region" description="Polar residues" evidence="7">
    <location>
        <begin position="504"/>
        <end position="516"/>
    </location>
</feature>
<dbReference type="KEGG" id="tut:107364118"/>
<reference evidence="9" key="2">
    <citation type="submission" date="2015-06" db="UniProtKB">
        <authorList>
            <consortium name="EnsemblMetazoa"/>
        </authorList>
    </citation>
    <scope>IDENTIFICATION</scope>
</reference>
<dbReference type="GO" id="GO:0008270">
    <property type="term" value="F:zinc ion binding"/>
    <property type="evidence" value="ECO:0007669"/>
    <property type="project" value="UniProtKB-KW"/>
</dbReference>
<dbReference type="OMA" id="ENGPSKV"/>
<dbReference type="SUPFAM" id="SSF57863">
    <property type="entry name" value="ArfGap/RecO-like zinc finger"/>
    <property type="match status" value="1"/>
</dbReference>
<feature type="region of interest" description="Disordered" evidence="7">
    <location>
        <begin position="409"/>
        <end position="463"/>
    </location>
</feature>
<dbReference type="InterPro" id="IPR038508">
    <property type="entry name" value="ArfGAP_dom_sf"/>
</dbReference>
<feature type="compositionally biased region" description="Polar residues" evidence="7">
    <location>
        <begin position="330"/>
        <end position="358"/>
    </location>
</feature>
<dbReference type="GO" id="GO:0000139">
    <property type="term" value="C:Golgi membrane"/>
    <property type="evidence" value="ECO:0007669"/>
    <property type="project" value="GOC"/>
</dbReference>
<dbReference type="STRING" id="32264.T1KHG6"/>
<feature type="region of interest" description="Disordered" evidence="7">
    <location>
        <begin position="494"/>
        <end position="516"/>
    </location>
</feature>
<keyword evidence="10" id="KW-1185">Reference proteome</keyword>
<sequence>MSESKPSKNELLAVFNKLKTIPANKQCFDCGAKNPSWASVTFGVFICIDCSASHRSLGVHVSFVRSTQLDTNWTWLQLRSMQCGGNANALSFFQQQNCTTKDAQEKYHSRAASLYRDKLATLANQAMRQYGTELFINVSSSGGGAGSTNSDADQKTQRAKQDFWDEHENENVTSDTSNTFSKRHQLQDPLVKPPTVESIHSSKLKVNFDENEDAKSDYKPVISSRKPTSTKKGLGLGSKRGLGAQRVNTDFSKIEQEAARAEELKDKMVKNETKPLSKEEVIKTIEEIDTTYKDLSERARITEEKMRNVDPIKAKQIERLGMGFTAVKKSNSGVSHSASSDMTTLEQTNPTKSESVTPSRDLFGHKTLVTGIEDLWLSRKEDEGLGSAYFREKAKRVFYDAITSDDYDNASDYKKEDTPEIIDDIPSMDEEENKRPTKTPSHTFAKSSPSSSSDLQAQKKFGQAKAISSDQFFNDGRSSEFEQRTTLSKFEGSNAISSDDYFGRSNNKTRSGSYTSGLSNVTANLYDVKEGVRDGVSRVAGRLSSLATDVMSSFQEKVGY</sequence>
<keyword evidence="4" id="KW-0862">Zinc</keyword>
<evidence type="ECO:0000256" key="6">
    <source>
        <dbReference type="SAM" id="Coils"/>
    </source>
</evidence>
<dbReference type="PROSITE" id="PS50115">
    <property type="entry name" value="ARFGAP"/>
    <property type="match status" value="1"/>
</dbReference>
<evidence type="ECO:0000256" key="1">
    <source>
        <dbReference type="ARBA" id="ARBA00022468"/>
    </source>
</evidence>
<dbReference type="PANTHER" id="PTHR45686">
    <property type="entry name" value="ADP-RIBOSYLATION FACTOR GTPASE ACTIVATING PROTEIN 3, ISOFORM H-RELATED"/>
    <property type="match status" value="1"/>
</dbReference>
<feature type="region of interest" description="Disordered" evidence="7">
    <location>
        <begin position="141"/>
        <end position="198"/>
    </location>
</feature>
<evidence type="ECO:0000259" key="8">
    <source>
        <dbReference type="PROSITE" id="PS50115"/>
    </source>
</evidence>
<feature type="domain" description="Arf-GAP" evidence="8">
    <location>
        <begin position="12"/>
        <end position="128"/>
    </location>
</feature>
<dbReference type="AlphaFoldDB" id="T1KHG6"/>
<evidence type="ECO:0000256" key="5">
    <source>
        <dbReference type="PROSITE-ProRule" id="PRU00288"/>
    </source>
</evidence>
<organism evidence="9 10">
    <name type="scientific">Tetranychus urticae</name>
    <name type="common">Two-spotted spider mite</name>
    <dbReference type="NCBI Taxonomy" id="32264"/>
    <lineage>
        <taxon>Eukaryota</taxon>
        <taxon>Metazoa</taxon>
        <taxon>Ecdysozoa</taxon>
        <taxon>Arthropoda</taxon>
        <taxon>Chelicerata</taxon>
        <taxon>Arachnida</taxon>
        <taxon>Acari</taxon>
        <taxon>Acariformes</taxon>
        <taxon>Trombidiformes</taxon>
        <taxon>Prostigmata</taxon>
        <taxon>Eleutherengona</taxon>
        <taxon>Raphignathae</taxon>
        <taxon>Tetranychoidea</taxon>
        <taxon>Tetranychidae</taxon>
        <taxon>Tetranychus</taxon>
    </lineage>
</organism>
<keyword evidence="2" id="KW-0479">Metal-binding</keyword>
<dbReference type="HOGENOM" id="CLU_023062_6_2_1"/>
<accession>T1KHG6</accession>
<dbReference type="GO" id="GO:0048205">
    <property type="term" value="P:COPI coating of Golgi vesicle"/>
    <property type="evidence" value="ECO:0007669"/>
    <property type="project" value="TreeGrafter"/>
</dbReference>
<evidence type="ECO:0000313" key="10">
    <source>
        <dbReference type="Proteomes" id="UP000015104"/>
    </source>
</evidence>
<dbReference type="EMBL" id="CAEY01000075">
    <property type="status" value="NOT_ANNOTATED_CDS"/>
    <property type="molecule type" value="Genomic_DNA"/>
</dbReference>
<dbReference type="GO" id="GO:0005096">
    <property type="term" value="F:GTPase activator activity"/>
    <property type="evidence" value="ECO:0007669"/>
    <property type="project" value="UniProtKB-KW"/>
</dbReference>
<evidence type="ECO:0000256" key="3">
    <source>
        <dbReference type="ARBA" id="ARBA00022771"/>
    </source>
</evidence>